<evidence type="ECO:0000259" key="4">
    <source>
        <dbReference type="PROSITE" id="PS51031"/>
    </source>
</evidence>
<dbReference type="FunFam" id="3.40.50.720:FF:000084">
    <property type="entry name" value="Short-chain dehydrogenase reductase"/>
    <property type="match status" value="1"/>
</dbReference>
<dbReference type="GO" id="GO:0003677">
    <property type="term" value="F:DNA binding"/>
    <property type="evidence" value="ECO:0007669"/>
    <property type="project" value="InterPro"/>
</dbReference>
<dbReference type="SMART" id="SM00822">
    <property type="entry name" value="PKS_KR"/>
    <property type="match status" value="1"/>
</dbReference>
<dbReference type="Pfam" id="PF13561">
    <property type="entry name" value="adh_short_C2"/>
    <property type="match status" value="1"/>
</dbReference>
<evidence type="ECO:0000313" key="5">
    <source>
        <dbReference type="EMBL" id="OWR49774.1"/>
    </source>
</evidence>
<evidence type="ECO:0000256" key="2">
    <source>
        <dbReference type="PROSITE-ProRule" id="PRU00371"/>
    </source>
</evidence>
<feature type="compositionally biased region" description="Basic and acidic residues" evidence="3">
    <location>
        <begin position="249"/>
        <end position="280"/>
    </location>
</feature>
<comment type="caution">
    <text evidence="5">The sequence shown here is derived from an EMBL/GenBank/DDBJ whole genome shotgun (WGS) entry which is preliminary data.</text>
</comment>
<evidence type="ECO:0000256" key="3">
    <source>
        <dbReference type="SAM" id="MobiDB-lite"/>
    </source>
</evidence>
<dbReference type="InterPro" id="IPR002347">
    <property type="entry name" value="SDR_fam"/>
</dbReference>
<dbReference type="GO" id="GO:0005634">
    <property type="term" value="C:nucleus"/>
    <property type="evidence" value="ECO:0007669"/>
    <property type="project" value="UniProtKB-SubCell"/>
</dbReference>
<dbReference type="SUPFAM" id="SSF51735">
    <property type="entry name" value="NAD(P)-binding Rossmann-fold domains"/>
    <property type="match status" value="1"/>
</dbReference>
<dbReference type="eggNOG" id="KOG0725">
    <property type="taxonomic scope" value="Eukaryota"/>
</dbReference>
<dbReference type="InterPro" id="IPR004210">
    <property type="entry name" value="BESS_motif"/>
</dbReference>
<dbReference type="PRINTS" id="PR00081">
    <property type="entry name" value="GDHRDH"/>
</dbReference>
<name>A0A212F7Q6_DANPL</name>
<organism evidence="5 6">
    <name type="scientific">Danaus plexippus plexippus</name>
    <dbReference type="NCBI Taxonomy" id="278856"/>
    <lineage>
        <taxon>Eukaryota</taxon>
        <taxon>Metazoa</taxon>
        <taxon>Ecdysozoa</taxon>
        <taxon>Arthropoda</taxon>
        <taxon>Hexapoda</taxon>
        <taxon>Insecta</taxon>
        <taxon>Pterygota</taxon>
        <taxon>Neoptera</taxon>
        <taxon>Endopterygota</taxon>
        <taxon>Lepidoptera</taxon>
        <taxon>Glossata</taxon>
        <taxon>Ditrysia</taxon>
        <taxon>Papilionoidea</taxon>
        <taxon>Nymphalidae</taxon>
        <taxon>Danainae</taxon>
        <taxon>Danaini</taxon>
        <taxon>Danaina</taxon>
        <taxon>Danaus</taxon>
        <taxon>Danaus</taxon>
    </lineage>
</organism>
<dbReference type="InterPro" id="IPR057326">
    <property type="entry name" value="KR_dom"/>
</dbReference>
<dbReference type="PROSITE" id="PS00061">
    <property type="entry name" value="ADH_SHORT"/>
    <property type="match status" value="1"/>
</dbReference>
<dbReference type="InterPro" id="IPR020904">
    <property type="entry name" value="Sc_DH/Rdtase_CS"/>
</dbReference>
<dbReference type="KEGG" id="dpl:KGM_212045"/>
<reference evidence="5 6" key="1">
    <citation type="journal article" date="2011" name="Cell">
        <title>The monarch butterfly genome yields insights into long-distance migration.</title>
        <authorList>
            <person name="Zhan S."/>
            <person name="Merlin C."/>
            <person name="Boore J.L."/>
            <person name="Reppert S.M."/>
        </authorList>
    </citation>
    <scope>NUCLEOTIDE SEQUENCE [LARGE SCALE GENOMIC DNA]</scope>
    <source>
        <strain evidence="5">F-2</strain>
    </source>
</reference>
<dbReference type="PROSITE" id="PS51031">
    <property type="entry name" value="BESS"/>
    <property type="match status" value="1"/>
</dbReference>
<dbReference type="Proteomes" id="UP000007151">
    <property type="component" value="Unassembled WGS sequence"/>
</dbReference>
<dbReference type="InParanoid" id="A0A212F7Q6"/>
<dbReference type="InterPro" id="IPR036291">
    <property type="entry name" value="NAD(P)-bd_dom_sf"/>
</dbReference>
<dbReference type="AlphaFoldDB" id="A0A212F7Q6"/>
<gene>
    <name evidence="5" type="ORF">KGM_212045</name>
</gene>
<dbReference type="EMBL" id="AGBW02009838">
    <property type="protein sequence ID" value="OWR49774.1"/>
    <property type="molecule type" value="Genomic_DNA"/>
</dbReference>
<comment type="subcellular location">
    <subcellularLocation>
        <location evidence="2">Nucleus</location>
    </subcellularLocation>
</comment>
<evidence type="ECO:0000313" key="6">
    <source>
        <dbReference type="Proteomes" id="UP000007151"/>
    </source>
</evidence>
<evidence type="ECO:0000256" key="1">
    <source>
        <dbReference type="ARBA" id="ARBA00023002"/>
    </source>
</evidence>
<proteinExistence type="predicted"/>
<dbReference type="PANTHER" id="PTHR43975">
    <property type="entry name" value="ZGC:101858"/>
    <property type="match status" value="1"/>
</dbReference>
<sequence length="341" mass="38309">MDFTNKVVVITGGSSGIGAATAIYFSKLSAQLVLVGRKENNLKKISLYCEKAKAVKPLPIVADLTEDSDVERIVTETIDHFGKIDVLINNAGVMSMGGLKESNMEMYDKVMSTNIRAVYYLTKLFTPHLIESKGCIVNVSSILGSKVTTNALAYNMSKAALDHFTKCVALELGPDGVRVNSVNPGFVKTNLLKDVGLSEDQLEMLMKNIVCRNPLKRQVEGDEVAALIAFLASDKAKNKKNKPLQFFMKPEKLSPQEPSKKRSKKSEYEEPKQKEYDKNEMDFVEVDECNDPRIMNEDEAFFASLLPSVVKYNEDERLEFRMEVLAIMKRIKDKRKWTNDV</sequence>
<dbReference type="GO" id="GO:0006629">
    <property type="term" value="P:lipid metabolic process"/>
    <property type="evidence" value="ECO:0007669"/>
    <property type="project" value="UniProtKB-ARBA"/>
</dbReference>
<protein>
    <submittedName>
        <fullName evidence="5">Short-chain dehydrogenease/reductase</fullName>
    </submittedName>
</protein>
<dbReference type="STRING" id="278856.A0A212F7Q6"/>
<dbReference type="PRINTS" id="PR00080">
    <property type="entry name" value="SDRFAMILY"/>
</dbReference>
<accession>A0A212F7Q6</accession>
<keyword evidence="1" id="KW-0560">Oxidoreductase</keyword>
<feature type="region of interest" description="Disordered" evidence="3">
    <location>
        <begin position="244"/>
        <end position="280"/>
    </location>
</feature>
<keyword evidence="6" id="KW-1185">Reference proteome</keyword>
<keyword evidence="2" id="KW-0539">Nucleus</keyword>
<dbReference type="GO" id="GO:0016491">
    <property type="term" value="F:oxidoreductase activity"/>
    <property type="evidence" value="ECO:0007669"/>
    <property type="project" value="UniProtKB-KW"/>
</dbReference>
<dbReference type="Gene3D" id="3.40.50.720">
    <property type="entry name" value="NAD(P)-binding Rossmann-like Domain"/>
    <property type="match status" value="1"/>
</dbReference>
<dbReference type="PANTHER" id="PTHR43975:SF2">
    <property type="entry name" value="EG:BACR7A4.14 PROTEIN-RELATED"/>
    <property type="match status" value="1"/>
</dbReference>
<feature type="domain" description="BESS" evidence="4">
    <location>
        <begin position="295"/>
        <end position="334"/>
    </location>
</feature>